<organism evidence="3 4">
    <name type="scientific">Fusibacter paucivorans</name>
    <dbReference type="NCBI Taxonomy" id="76009"/>
    <lineage>
        <taxon>Bacteria</taxon>
        <taxon>Bacillati</taxon>
        <taxon>Bacillota</taxon>
        <taxon>Clostridia</taxon>
        <taxon>Eubacteriales</taxon>
        <taxon>Eubacteriales Family XII. Incertae Sedis</taxon>
        <taxon>Fusibacter</taxon>
    </lineage>
</organism>
<feature type="signal peptide" evidence="2">
    <location>
        <begin position="1"/>
        <end position="19"/>
    </location>
</feature>
<sequence length="251" mass="27591">MKRQFILAIGIVLILAACGNDPVTEAPSNDTNISQPANTETTSDNHSSDSETTVDEPETPSGETALITESYEIVDQTFILESLNTALTLPEVQGLTNSSLQENVNAIIAEAANEITDTLDGTNPVTITYELGMQSPTLLSILFKAEMQIEEGTIEFWNPVSISIISAARVSTETLYDNNTPTAVSDFNQLFSQMALEAGFEFEKPEPWMSFYFTDNALVYFFKENDFSEHYIEIHMPLEASASAINPLLLP</sequence>
<feature type="compositionally biased region" description="Polar residues" evidence="1">
    <location>
        <begin position="26"/>
        <end position="45"/>
    </location>
</feature>
<evidence type="ECO:0000256" key="1">
    <source>
        <dbReference type="SAM" id="MobiDB-lite"/>
    </source>
</evidence>
<evidence type="ECO:0008006" key="5">
    <source>
        <dbReference type="Google" id="ProtNLM"/>
    </source>
</evidence>
<evidence type="ECO:0000256" key="2">
    <source>
        <dbReference type="SAM" id="SignalP"/>
    </source>
</evidence>
<dbReference type="EMBL" id="JAHBCL010000020">
    <property type="protein sequence ID" value="MBS7527416.1"/>
    <property type="molecule type" value="Genomic_DNA"/>
</dbReference>
<feature type="region of interest" description="Disordered" evidence="1">
    <location>
        <begin position="25"/>
        <end position="65"/>
    </location>
</feature>
<protein>
    <recommendedName>
        <fullName evidence="5">DUF3298 domain-containing protein</fullName>
    </recommendedName>
</protein>
<reference evidence="3 4" key="1">
    <citation type="submission" date="2021-05" db="EMBL/GenBank/DDBJ databases">
        <title>Fusibacter ferrireducens sp. nov., an anaerobic, sulfur- and Fe-reducing bacterium isolated from the mangrove sediment.</title>
        <authorList>
            <person name="Qiu D."/>
        </authorList>
    </citation>
    <scope>NUCLEOTIDE SEQUENCE [LARGE SCALE GENOMIC DNA]</scope>
    <source>
        <strain evidence="3 4">DSM 12116</strain>
    </source>
</reference>
<keyword evidence="4" id="KW-1185">Reference proteome</keyword>
<dbReference type="Proteomes" id="UP000746471">
    <property type="component" value="Unassembled WGS sequence"/>
</dbReference>
<accession>A0ABS5PS71</accession>
<comment type="caution">
    <text evidence="3">The sequence shown here is derived from an EMBL/GenBank/DDBJ whole genome shotgun (WGS) entry which is preliminary data.</text>
</comment>
<dbReference type="PROSITE" id="PS51257">
    <property type="entry name" value="PROKAR_LIPOPROTEIN"/>
    <property type="match status" value="1"/>
</dbReference>
<feature type="chain" id="PRO_5046660510" description="DUF3298 domain-containing protein" evidence="2">
    <location>
        <begin position="20"/>
        <end position="251"/>
    </location>
</feature>
<dbReference type="RefSeq" id="WP_213237277.1">
    <property type="nucleotide sequence ID" value="NZ_JAHBCL010000020.1"/>
</dbReference>
<gene>
    <name evidence="3" type="ORF">KHM83_12095</name>
</gene>
<proteinExistence type="predicted"/>
<name>A0ABS5PS71_9FIRM</name>
<evidence type="ECO:0000313" key="4">
    <source>
        <dbReference type="Proteomes" id="UP000746471"/>
    </source>
</evidence>
<keyword evidence="2" id="KW-0732">Signal</keyword>
<evidence type="ECO:0000313" key="3">
    <source>
        <dbReference type="EMBL" id="MBS7527416.1"/>
    </source>
</evidence>